<gene>
    <name evidence="1" type="ORF">BCR32DRAFT_136920</name>
</gene>
<evidence type="ECO:0000313" key="2">
    <source>
        <dbReference type="Proteomes" id="UP000193944"/>
    </source>
</evidence>
<evidence type="ECO:0000313" key="1">
    <source>
        <dbReference type="EMBL" id="ORX87683.1"/>
    </source>
</evidence>
<dbReference type="AlphaFoldDB" id="A0A1Y1XPL3"/>
<keyword evidence="2" id="KW-1185">Reference proteome</keyword>
<reference evidence="1 2" key="2">
    <citation type="submission" date="2016-08" db="EMBL/GenBank/DDBJ databases">
        <title>Pervasive Adenine N6-methylation of Active Genes in Fungi.</title>
        <authorList>
            <consortium name="DOE Joint Genome Institute"/>
            <person name="Mondo S.J."/>
            <person name="Dannebaum R.O."/>
            <person name="Kuo R.C."/>
            <person name="Labutti K."/>
            <person name="Haridas S."/>
            <person name="Kuo A."/>
            <person name="Salamov A."/>
            <person name="Ahrendt S.R."/>
            <person name="Lipzen A."/>
            <person name="Sullivan W."/>
            <person name="Andreopoulos W.B."/>
            <person name="Clum A."/>
            <person name="Lindquist E."/>
            <person name="Daum C."/>
            <person name="Ramamoorthy G.K."/>
            <person name="Gryganskyi A."/>
            <person name="Culley D."/>
            <person name="Magnuson J.K."/>
            <person name="James T.Y."/>
            <person name="O'Malley M.A."/>
            <person name="Stajich J.E."/>
            <person name="Spatafora J.W."/>
            <person name="Visel A."/>
            <person name="Grigoriev I.V."/>
        </authorList>
    </citation>
    <scope>NUCLEOTIDE SEQUENCE [LARGE SCALE GENOMIC DNA]</scope>
    <source>
        <strain evidence="1 2">S4</strain>
    </source>
</reference>
<reference evidence="1 2" key="1">
    <citation type="submission" date="2016-08" db="EMBL/GenBank/DDBJ databases">
        <title>A Parts List for Fungal Cellulosomes Revealed by Comparative Genomics.</title>
        <authorList>
            <consortium name="DOE Joint Genome Institute"/>
            <person name="Haitjema C.H."/>
            <person name="Gilmore S.P."/>
            <person name="Henske J.K."/>
            <person name="Solomon K.V."/>
            <person name="De Groot R."/>
            <person name="Kuo A."/>
            <person name="Mondo S.J."/>
            <person name="Salamov A.A."/>
            <person name="Labutti K."/>
            <person name="Zhao Z."/>
            <person name="Chiniquy J."/>
            <person name="Barry K."/>
            <person name="Brewer H.M."/>
            <person name="Purvine S.O."/>
            <person name="Wright A.T."/>
            <person name="Boxma B."/>
            <person name="Van Alen T."/>
            <person name="Hackstein J.H."/>
            <person name="Baker S.E."/>
            <person name="Grigoriev I.V."/>
            <person name="O'Malley M.A."/>
        </authorList>
    </citation>
    <scope>NUCLEOTIDE SEQUENCE [LARGE SCALE GENOMIC DNA]</scope>
    <source>
        <strain evidence="1 2">S4</strain>
    </source>
</reference>
<protein>
    <submittedName>
        <fullName evidence="1">Uncharacterized protein</fullName>
    </submittedName>
</protein>
<proteinExistence type="predicted"/>
<accession>A0A1Y1XPL3</accession>
<dbReference type="EMBL" id="MCFG01000006">
    <property type="protein sequence ID" value="ORX87683.1"/>
    <property type="molecule type" value="Genomic_DNA"/>
</dbReference>
<comment type="caution">
    <text evidence="1">The sequence shown here is derived from an EMBL/GenBank/DDBJ whole genome shotgun (WGS) entry which is preliminary data.</text>
</comment>
<dbReference type="Proteomes" id="UP000193944">
    <property type="component" value="Unassembled WGS sequence"/>
</dbReference>
<organism evidence="1 2">
    <name type="scientific">Anaeromyces robustus</name>
    <dbReference type="NCBI Taxonomy" id="1754192"/>
    <lineage>
        <taxon>Eukaryota</taxon>
        <taxon>Fungi</taxon>
        <taxon>Fungi incertae sedis</taxon>
        <taxon>Chytridiomycota</taxon>
        <taxon>Chytridiomycota incertae sedis</taxon>
        <taxon>Neocallimastigomycetes</taxon>
        <taxon>Neocallimastigales</taxon>
        <taxon>Neocallimastigaceae</taxon>
        <taxon>Anaeromyces</taxon>
    </lineage>
</organism>
<name>A0A1Y1XPL3_9FUNG</name>
<sequence length="210" mass="24967">MKNALILYYNFKESLENLFNYIILNLQDNLINNENEINNVFSLLRPTLIEIMNKINSIKSKLTNLERSIFIATYLADNSTNPLRKDYLDTINEFYKEIKSTILYKNIVNIKNEISIDFDDSKEDNSEYPVLNNELLYFGILIIYVILPTLHEIMKNWQKKQLINISSLINELEETYLEDIKINRVINSESNFFLNSFFQIDENNEKRQKL</sequence>